<dbReference type="AlphaFoldDB" id="A0A081BSA1"/>
<organism evidence="3 4">
    <name type="scientific">Candidatus Moduliflexus flocculans</name>
    <dbReference type="NCBI Taxonomy" id="1499966"/>
    <lineage>
        <taxon>Bacteria</taxon>
        <taxon>Candidatus Moduliflexota</taxon>
        <taxon>Candidatus Moduliflexia</taxon>
        <taxon>Candidatus Moduliflexales</taxon>
        <taxon>Candidatus Moduliflexaceae</taxon>
    </lineage>
</organism>
<evidence type="ECO:0000256" key="1">
    <source>
        <dbReference type="SAM" id="MobiDB-lite"/>
    </source>
</evidence>
<sequence length="95" mass="10688">MLTERQNPYPLVAVMVALMTRQLIAIIRLPILLPQKNSQCKVKEHAKFLRAIGSSTESPNPHGRKAYHNTGTLSHSYIEPHSTENTELDAWLGAR</sequence>
<feature type="region of interest" description="Disordered" evidence="1">
    <location>
        <begin position="53"/>
        <end position="79"/>
    </location>
</feature>
<dbReference type="HOGENOM" id="CLU_2367098_0_0_0"/>
<reference evidence="3 4" key="1">
    <citation type="journal article" date="2015" name="PeerJ">
        <title>First genomic representation of candidate bacterial phylum KSB3 points to enhanced environmental sensing as a trigger of wastewater bulking.</title>
        <authorList>
            <person name="Sekiguchi Y."/>
            <person name="Ohashi A."/>
            <person name="Parks D.H."/>
            <person name="Yamauchi T."/>
            <person name="Tyson G.W."/>
            <person name="Hugenholtz P."/>
        </authorList>
    </citation>
    <scope>NUCLEOTIDE SEQUENCE [LARGE SCALE GENOMIC DNA]</scope>
</reference>
<feature type="transmembrane region" description="Helical" evidence="2">
    <location>
        <begin position="12"/>
        <end position="33"/>
    </location>
</feature>
<name>A0A081BSA1_9BACT</name>
<gene>
    <name evidence="3" type="ORF">U14_05561</name>
</gene>
<evidence type="ECO:0000313" key="3">
    <source>
        <dbReference type="EMBL" id="GAK54282.1"/>
    </source>
</evidence>
<proteinExistence type="predicted"/>
<evidence type="ECO:0000256" key="2">
    <source>
        <dbReference type="SAM" id="Phobius"/>
    </source>
</evidence>
<evidence type="ECO:0000313" key="4">
    <source>
        <dbReference type="Proteomes" id="UP000030700"/>
    </source>
</evidence>
<accession>A0A081BSA1</accession>
<protein>
    <submittedName>
        <fullName evidence="3">Uncharacterized protein</fullName>
    </submittedName>
</protein>
<keyword evidence="2" id="KW-1133">Transmembrane helix</keyword>
<keyword evidence="4" id="KW-1185">Reference proteome</keyword>
<dbReference type="Proteomes" id="UP000030700">
    <property type="component" value="Unassembled WGS sequence"/>
</dbReference>
<dbReference type="EMBL" id="DF820461">
    <property type="protein sequence ID" value="GAK54282.1"/>
    <property type="molecule type" value="Genomic_DNA"/>
</dbReference>
<keyword evidence="2" id="KW-0812">Transmembrane</keyword>
<keyword evidence="2" id="KW-0472">Membrane</keyword>